<dbReference type="KEGG" id="gog:C1280_29275"/>
<dbReference type="EMBL" id="CP025958">
    <property type="protein sequence ID" value="AWM40673.1"/>
    <property type="molecule type" value="Genomic_DNA"/>
</dbReference>
<proteinExistence type="predicted"/>
<feature type="chain" id="PRO_5016254897" evidence="2">
    <location>
        <begin position="30"/>
        <end position="197"/>
    </location>
</feature>
<evidence type="ECO:0000256" key="2">
    <source>
        <dbReference type="SAM" id="SignalP"/>
    </source>
</evidence>
<feature type="region of interest" description="Disordered" evidence="1">
    <location>
        <begin position="178"/>
        <end position="197"/>
    </location>
</feature>
<keyword evidence="4" id="KW-1185">Reference proteome</keyword>
<evidence type="ECO:0000313" key="3">
    <source>
        <dbReference type="EMBL" id="AWM40673.1"/>
    </source>
</evidence>
<dbReference type="AlphaFoldDB" id="A0A2Z3H3T3"/>
<protein>
    <submittedName>
        <fullName evidence="3">Uncharacterized protein</fullName>
    </submittedName>
</protein>
<evidence type="ECO:0000256" key="1">
    <source>
        <dbReference type="SAM" id="MobiDB-lite"/>
    </source>
</evidence>
<gene>
    <name evidence="3" type="ORF">C1280_29275</name>
</gene>
<dbReference type="Proteomes" id="UP000245802">
    <property type="component" value="Chromosome"/>
</dbReference>
<keyword evidence="2" id="KW-0732">Signal</keyword>
<feature type="signal peptide" evidence="2">
    <location>
        <begin position="1"/>
        <end position="29"/>
    </location>
</feature>
<accession>A0A2Z3H3T3</accession>
<reference evidence="3 4" key="1">
    <citation type="submission" date="2018-01" db="EMBL/GenBank/DDBJ databases">
        <title>G. obscuriglobus.</title>
        <authorList>
            <person name="Franke J."/>
            <person name="Blomberg W."/>
            <person name="Selmecki A."/>
        </authorList>
    </citation>
    <scope>NUCLEOTIDE SEQUENCE [LARGE SCALE GENOMIC DNA]</scope>
    <source>
        <strain evidence="3 4">DSM 5831</strain>
    </source>
</reference>
<organism evidence="3 4">
    <name type="scientific">Gemmata obscuriglobus</name>
    <dbReference type="NCBI Taxonomy" id="114"/>
    <lineage>
        <taxon>Bacteria</taxon>
        <taxon>Pseudomonadati</taxon>
        <taxon>Planctomycetota</taxon>
        <taxon>Planctomycetia</taxon>
        <taxon>Gemmatales</taxon>
        <taxon>Gemmataceae</taxon>
        <taxon>Gemmata</taxon>
    </lineage>
</organism>
<evidence type="ECO:0000313" key="4">
    <source>
        <dbReference type="Proteomes" id="UP000245802"/>
    </source>
</evidence>
<name>A0A2Z3H3T3_9BACT</name>
<sequence>MGGTMSRFRAWVVAVALGGVAGAAAPVSAADSGPPADARPWYKKLFVSGPKPAGPTVRSGPVTPARAPGTATLAPDVVRAAVQAETDALLRRMEVCLKIRQTAFDKNDDELMRQADELERQAKAVYEARTAALGAPKAARAPLPTGSGAVLDLAPEKELDPKVAAAKLVAPAAPVPVTGTASAAPLVPDAPVREVKP</sequence>